<dbReference type="GO" id="GO:0004045">
    <property type="term" value="F:peptidyl-tRNA hydrolase activity"/>
    <property type="evidence" value="ECO:0007669"/>
    <property type="project" value="UniProtKB-EC"/>
</dbReference>
<evidence type="ECO:0000256" key="5">
    <source>
        <dbReference type="SAM" id="MobiDB-lite"/>
    </source>
</evidence>
<dbReference type="SMART" id="SM00165">
    <property type="entry name" value="UBA"/>
    <property type="match status" value="1"/>
</dbReference>
<dbReference type="SUPFAM" id="SSF46934">
    <property type="entry name" value="UBA-like"/>
    <property type="match status" value="1"/>
</dbReference>
<dbReference type="Gene3D" id="3.40.1490.10">
    <property type="entry name" value="Bit1"/>
    <property type="match status" value="1"/>
</dbReference>
<dbReference type="EC" id="3.1.1.29" evidence="1"/>
<dbReference type="Gene3D" id="1.10.8.10">
    <property type="entry name" value="DNA helicase RuvA subunit, C-terminal domain"/>
    <property type="match status" value="1"/>
</dbReference>
<dbReference type="NCBIfam" id="TIGR00283">
    <property type="entry name" value="arch_pth2"/>
    <property type="match status" value="1"/>
</dbReference>
<dbReference type="CDD" id="cd14296">
    <property type="entry name" value="UBA1_scUBP14_like"/>
    <property type="match status" value="1"/>
</dbReference>
<dbReference type="CDD" id="cd02430">
    <property type="entry name" value="PTH2"/>
    <property type="match status" value="1"/>
</dbReference>
<evidence type="ECO:0000256" key="1">
    <source>
        <dbReference type="ARBA" id="ARBA00013260"/>
    </source>
</evidence>
<dbReference type="Pfam" id="PF01981">
    <property type="entry name" value="PTH2"/>
    <property type="match status" value="1"/>
</dbReference>
<dbReference type="InterPro" id="IPR015940">
    <property type="entry name" value="UBA"/>
</dbReference>
<dbReference type="GO" id="GO:0005829">
    <property type="term" value="C:cytosol"/>
    <property type="evidence" value="ECO:0007669"/>
    <property type="project" value="TreeGrafter"/>
</dbReference>
<dbReference type="Pfam" id="PF22562">
    <property type="entry name" value="UBA_7"/>
    <property type="match status" value="1"/>
</dbReference>
<dbReference type="PANTHER" id="PTHR12649">
    <property type="entry name" value="PEPTIDYL-TRNA HYDROLASE 2"/>
    <property type="match status" value="1"/>
</dbReference>
<dbReference type="InterPro" id="IPR002833">
    <property type="entry name" value="PTH2"/>
</dbReference>
<evidence type="ECO:0000256" key="3">
    <source>
        <dbReference type="ARBA" id="ARBA00038050"/>
    </source>
</evidence>
<dbReference type="InterPro" id="IPR023476">
    <property type="entry name" value="Pep_tRNA_hydro_II_dom_sf"/>
</dbReference>
<evidence type="ECO:0000313" key="7">
    <source>
        <dbReference type="EMBL" id="JAT94766.1"/>
    </source>
</evidence>
<feature type="region of interest" description="Disordered" evidence="5">
    <location>
        <begin position="1"/>
        <end position="25"/>
    </location>
</feature>
<sequence>MEDERQAGDGEENPMSPKLQPSRWTPNQHHLKVLMGMGISRNAAIKALYYTGNQGPDFAAAWIFENNDEDIDAPLDEPLEESDTEDDDAPETYKMVFAVNMELDMGMGKIAAQVAHAAVGLYRLLLQDEAKHGNMLLLWEEYGETKIALRANSIQHLCDLEKKAVELNLATYLVQDAGRTQVPAGSMTVLAIMGRMDLVDQVTGGLRLL</sequence>
<organism evidence="7">
    <name type="scientific">Amblyomma aureolatum</name>
    <dbReference type="NCBI Taxonomy" id="187763"/>
    <lineage>
        <taxon>Eukaryota</taxon>
        <taxon>Metazoa</taxon>
        <taxon>Ecdysozoa</taxon>
        <taxon>Arthropoda</taxon>
        <taxon>Chelicerata</taxon>
        <taxon>Arachnida</taxon>
        <taxon>Acari</taxon>
        <taxon>Parasitiformes</taxon>
        <taxon>Ixodida</taxon>
        <taxon>Ixodoidea</taxon>
        <taxon>Ixodidae</taxon>
        <taxon>Amblyomminae</taxon>
        <taxon>Amblyomma</taxon>
    </lineage>
</organism>
<accession>A0A1E1X6T8</accession>
<dbReference type="PROSITE" id="PS50030">
    <property type="entry name" value="UBA"/>
    <property type="match status" value="1"/>
</dbReference>
<name>A0A1E1X6T8_9ACAR</name>
<keyword evidence="2 7" id="KW-0378">Hydrolase</keyword>
<dbReference type="PANTHER" id="PTHR12649:SF29">
    <property type="entry name" value="AMINOACYL-TRNA HYDROLASE"/>
    <property type="match status" value="1"/>
</dbReference>
<dbReference type="InterPro" id="IPR009060">
    <property type="entry name" value="UBA-like_sf"/>
</dbReference>
<evidence type="ECO:0000259" key="6">
    <source>
        <dbReference type="PROSITE" id="PS50030"/>
    </source>
</evidence>
<protein>
    <recommendedName>
        <fullName evidence="1">peptidyl-tRNA hydrolase</fullName>
        <ecNumber evidence="1">3.1.1.29</ecNumber>
    </recommendedName>
</protein>
<evidence type="ECO:0000256" key="4">
    <source>
        <dbReference type="ARBA" id="ARBA00048707"/>
    </source>
</evidence>
<comment type="similarity">
    <text evidence="3">Belongs to the PTH2 family.</text>
</comment>
<dbReference type="FunFam" id="3.40.1490.10:FF:000002">
    <property type="entry name" value="Peptidyl-tRNA hydrolase 2, mitochondrial"/>
    <property type="match status" value="1"/>
</dbReference>
<dbReference type="SUPFAM" id="SSF102462">
    <property type="entry name" value="Peptidyl-tRNA hydrolase II"/>
    <property type="match status" value="1"/>
</dbReference>
<proteinExistence type="evidence at transcript level"/>
<reference evidence="7" key="1">
    <citation type="journal article" date="2017" name="Front. Cell. Infect. Microbiol.">
        <title>The Distinct Transcriptional Response of the Midgut of Amblyomma sculptum and Amblyomma aureolatum Ticks to Rickettsia rickettsii Correlates to Their Differences in Susceptibility to Infection.</title>
        <authorList>
            <person name="Martins L.A."/>
            <person name="Galletti M.F.B.M."/>
            <person name="Ribeiro J.M."/>
            <person name="Fujita A."/>
            <person name="Costa F.B."/>
            <person name="Labruna M.B."/>
            <person name="Daffre S."/>
            <person name="Fogaca A.C."/>
        </authorList>
    </citation>
    <scope>NUCLEOTIDE SEQUENCE</scope>
</reference>
<feature type="domain" description="UBA" evidence="6">
    <location>
        <begin position="25"/>
        <end position="66"/>
    </location>
</feature>
<evidence type="ECO:0000256" key="2">
    <source>
        <dbReference type="ARBA" id="ARBA00022801"/>
    </source>
</evidence>
<dbReference type="EMBL" id="GFAC01004422">
    <property type="protein sequence ID" value="JAT94766.1"/>
    <property type="molecule type" value="mRNA"/>
</dbReference>
<dbReference type="AlphaFoldDB" id="A0A1E1X6T8"/>
<comment type="catalytic activity">
    <reaction evidence="4">
        <text>an N-acyl-L-alpha-aminoacyl-tRNA + H2O = an N-acyl-L-amino acid + a tRNA + H(+)</text>
        <dbReference type="Rhea" id="RHEA:54448"/>
        <dbReference type="Rhea" id="RHEA-COMP:10123"/>
        <dbReference type="Rhea" id="RHEA-COMP:13883"/>
        <dbReference type="ChEBI" id="CHEBI:15377"/>
        <dbReference type="ChEBI" id="CHEBI:15378"/>
        <dbReference type="ChEBI" id="CHEBI:59874"/>
        <dbReference type="ChEBI" id="CHEBI:78442"/>
        <dbReference type="ChEBI" id="CHEBI:138191"/>
        <dbReference type="EC" id="3.1.1.29"/>
    </reaction>
</comment>